<dbReference type="PIRSF" id="PIRSF037208">
    <property type="entry name" value="ATE_pro_prd"/>
    <property type="match status" value="1"/>
</dbReference>
<dbReference type="InterPro" id="IPR007472">
    <property type="entry name" value="N-end_Aminoacyl_Trfase_C"/>
</dbReference>
<evidence type="ECO:0000256" key="1">
    <source>
        <dbReference type="ARBA" id="ARBA00022490"/>
    </source>
</evidence>
<comment type="subcellular location">
    <subcellularLocation>
        <location evidence="4">Cytoplasm</location>
    </subcellularLocation>
</comment>
<dbReference type="InterPro" id="IPR030700">
    <property type="entry name" value="N-end_Aminoacyl_Trfase"/>
</dbReference>
<comment type="catalytic activity">
    <reaction evidence="4">
        <text>N-terminal L-glutamyl-[protein] + L-leucyl-tRNA(Leu) = N-terminal L-leucyl-L-glutamyl-[protein] + tRNA(Leu) + H(+)</text>
        <dbReference type="Rhea" id="RHEA:50412"/>
        <dbReference type="Rhea" id="RHEA-COMP:9613"/>
        <dbReference type="Rhea" id="RHEA-COMP:9622"/>
        <dbReference type="Rhea" id="RHEA-COMP:12664"/>
        <dbReference type="Rhea" id="RHEA-COMP:12668"/>
        <dbReference type="ChEBI" id="CHEBI:15378"/>
        <dbReference type="ChEBI" id="CHEBI:64721"/>
        <dbReference type="ChEBI" id="CHEBI:78442"/>
        <dbReference type="ChEBI" id="CHEBI:78494"/>
        <dbReference type="ChEBI" id="CHEBI:133041"/>
        <dbReference type="EC" id="2.3.2.29"/>
    </reaction>
</comment>
<keyword evidence="2 4" id="KW-0808">Transferase</keyword>
<dbReference type="EMBL" id="CP162601">
    <property type="protein sequence ID" value="XDK26153.1"/>
    <property type="molecule type" value="Genomic_DNA"/>
</dbReference>
<dbReference type="RefSeq" id="WP_306101680.1">
    <property type="nucleotide sequence ID" value="NZ_CP162601.1"/>
</dbReference>
<dbReference type="NCBIfam" id="NF002342">
    <property type="entry name" value="PRK01305.1-3"/>
    <property type="match status" value="1"/>
</dbReference>
<protein>
    <recommendedName>
        <fullName evidence="4">Aspartate/glutamate leucyltransferase</fullName>
        <ecNumber evidence="4">2.3.2.29</ecNumber>
    </recommendedName>
</protein>
<dbReference type="Pfam" id="PF04376">
    <property type="entry name" value="ATE_N"/>
    <property type="match status" value="1"/>
</dbReference>
<dbReference type="InterPro" id="IPR007471">
    <property type="entry name" value="N-end_Aminoacyl_Trfase_N"/>
</dbReference>
<gene>
    <name evidence="4" type="primary">bpt</name>
    <name evidence="7" type="ORF">AB0763_05810</name>
</gene>
<dbReference type="AlphaFoldDB" id="A0AB39HJU9"/>
<reference evidence="7" key="1">
    <citation type="submission" date="2024-07" db="EMBL/GenBank/DDBJ databases">
        <title>Genome Analysis of a Potential Novel Vibrio Species Secreting pH- and Thermo-stable Alginate Lyase and its Application in Producing Alginate Oligosaccharides.</title>
        <authorList>
            <person name="Huang H."/>
            <person name="Bao K."/>
        </authorList>
    </citation>
    <scope>NUCLEOTIDE SEQUENCE</scope>
    <source>
        <strain evidence="7">HB236076</strain>
    </source>
</reference>
<evidence type="ECO:0000259" key="5">
    <source>
        <dbReference type="Pfam" id="PF04376"/>
    </source>
</evidence>
<evidence type="ECO:0000256" key="2">
    <source>
        <dbReference type="ARBA" id="ARBA00022679"/>
    </source>
</evidence>
<comment type="similarity">
    <text evidence="4">Belongs to the R-transferase family. Bpt subfamily.</text>
</comment>
<evidence type="ECO:0000256" key="3">
    <source>
        <dbReference type="ARBA" id="ARBA00023315"/>
    </source>
</evidence>
<organism evidence="7">
    <name type="scientific">Vibrio sp. HB236076</name>
    <dbReference type="NCBI Taxonomy" id="3232307"/>
    <lineage>
        <taxon>Bacteria</taxon>
        <taxon>Pseudomonadati</taxon>
        <taxon>Pseudomonadota</taxon>
        <taxon>Gammaproteobacteria</taxon>
        <taxon>Vibrionales</taxon>
        <taxon>Vibrionaceae</taxon>
        <taxon>Vibrio</taxon>
    </lineage>
</organism>
<dbReference type="Pfam" id="PF04377">
    <property type="entry name" value="ATE_C"/>
    <property type="match status" value="1"/>
</dbReference>
<dbReference type="HAMAP" id="MF_00689">
    <property type="entry name" value="Bpt"/>
    <property type="match status" value="1"/>
</dbReference>
<evidence type="ECO:0000259" key="6">
    <source>
        <dbReference type="Pfam" id="PF04377"/>
    </source>
</evidence>
<feature type="domain" description="N-end rule aminoacyl transferase C-terminal" evidence="6">
    <location>
        <begin position="106"/>
        <end position="224"/>
    </location>
</feature>
<dbReference type="PANTHER" id="PTHR21367">
    <property type="entry name" value="ARGININE-TRNA-PROTEIN TRANSFERASE 1"/>
    <property type="match status" value="1"/>
</dbReference>
<dbReference type="KEGG" id="vih:AB0763_05810"/>
<feature type="domain" description="N-end aminoacyl transferase N-terminal" evidence="5">
    <location>
        <begin position="15"/>
        <end position="85"/>
    </location>
</feature>
<name>A0AB39HJU9_9VIBR</name>
<dbReference type="GO" id="GO:0008914">
    <property type="term" value="F:leucyl-tRNA--protein transferase activity"/>
    <property type="evidence" value="ECO:0007669"/>
    <property type="project" value="UniProtKB-UniRule"/>
</dbReference>
<accession>A0AB39HJU9</accession>
<dbReference type="GO" id="GO:0004057">
    <property type="term" value="F:arginyl-tRNA--protein transferase activity"/>
    <property type="evidence" value="ECO:0007669"/>
    <property type="project" value="InterPro"/>
</dbReference>
<comment type="function">
    <text evidence="4">Functions in the N-end rule pathway of protein degradation where it conjugates Leu from its aminoacyl-tRNA to the N-termini of proteins containing an N-terminal aspartate or glutamate.</text>
</comment>
<dbReference type="NCBIfam" id="NF002346">
    <property type="entry name" value="PRK01305.2-3"/>
    <property type="match status" value="1"/>
</dbReference>
<keyword evidence="1 4" id="KW-0963">Cytoplasm</keyword>
<dbReference type="NCBIfam" id="NF002345">
    <property type="entry name" value="PRK01305.2-2"/>
    <property type="match status" value="1"/>
</dbReference>
<proteinExistence type="inferred from homology"/>
<evidence type="ECO:0000256" key="4">
    <source>
        <dbReference type="HAMAP-Rule" id="MF_00689"/>
    </source>
</evidence>
<dbReference type="SUPFAM" id="SSF55729">
    <property type="entry name" value="Acyl-CoA N-acyltransferases (Nat)"/>
    <property type="match status" value="1"/>
</dbReference>
<comment type="catalytic activity">
    <reaction evidence="4">
        <text>N-terminal L-aspartyl-[protein] + L-leucyl-tRNA(Leu) = N-terminal L-leucyl-L-aspartyl-[protein] + tRNA(Leu) + H(+)</text>
        <dbReference type="Rhea" id="RHEA:50420"/>
        <dbReference type="Rhea" id="RHEA-COMP:9613"/>
        <dbReference type="Rhea" id="RHEA-COMP:9622"/>
        <dbReference type="Rhea" id="RHEA-COMP:12669"/>
        <dbReference type="Rhea" id="RHEA-COMP:12674"/>
        <dbReference type="ChEBI" id="CHEBI:15378"/>
        <dbReference type="ChEBI" id="CHEBI:64720"/>
        <dbReference type="ChEBI" id="CHEBI:78442"/>
        <dbReference type="ChEBI" id="CHEBI:78494"/>
        <dbReference type="ChEBI" id="CHEBI:133042"/>
        <dbReference type="EC" id="2.3.2.29"/>
    </reaction>
</comment>
<dbReference type="EC" id="2.3.2.29" evidence="4"/>
<dbReference type="GO" id="GO:0071596">
    <property type="term" value="P:ubiquitin-dependent protein catabolic process via the N-end rule pathway"/>
    <property type="evidence" value="ECO:0007669"/>
    <property type="project" value="InterPro"/>
</dbReference>
<evidence type="ECO:0000313" key="7">
    <source>
        <dbReference type="EMBL" id="XDK26153.1"/>
    </source>
</evidence>
<dbReference type="InterPro" id="IPR017138">
    <property type="entry name" value="Asp_Glu_LeuTrfase"/>
</dbReference>
<dbReference type="PANTHER" id="PTHR21367:SF1">
    <property type="entry name" value="ARGINYL-TRNA--PROTEIN TRANSFERASE 1"/>
    <property type="match status" value="1"/>
</dbReference>
<dbReference type="GO" id="GO:0005737">
    <property type="term" value="C:cytoplasm"/>
    <property type="evidence" value="ECO:0007669"/>
    <property type="project" value="UniProtKB-SubCell"/>
</dbReference>
<keyword evidence="3 4" id="KW-0012">Acyltransferase</keyword>
<sequence>MNEPQPLQIGLTQQHTCSYLSDRQERVAVAMSPEFHNESGYQVLLANGFRRSGDTIYTPHCDACSACQSIRIPIADFQPSRSQKRLLNQSHQITMVMKTKLDDGWFELYSRYIEARHRGGTMYPPNRETFQTFANCQWMQTHYLHLYQKNQLIAVAVTDVTPTAASAFYTFFDPDSVLSLGTLAVLQQVKWCQQMNKDWLYLGYQIDECPAMSYKVRFHRHQRLVNQRWQG</sequence>
<dbReference type="InterPro" id="IPR016181">
    <property type="entry name" value="Acyl_CoA_acyltransferase"/>
</dbReference>